<dbReference type="AlphaFoldDB" id="A0A1N6WHG9"/>
<dbReference type="SUPFAM" id="SSF54292">
    <property type="entry name" value="2Fe-2S ferredoxin-like"/>
    <property type="match status" value="1"/>
</dbReference>
<evidence type="ECO:0000313" key="8">
    <source>
        <dbReference type="Proteomes" id="UP000186400"/>
    </source>
</evidence>
<dbReference type="STRING" id="159291.SAMN05920897_11771"/>
<organism evidence="7 8">
    <name type="scientific">Alkalispirochaeta americana</name>
    <dbReference type="NCBI Taxonomy" id="159291"/>
    <lineage>
        <taxon>Bacteria</taxon>
        <taxon>Pseudomonadati</taxon>
        <taxon>Spirochaetota</taxon>
        <taxon>Spirochaetia</taxon>
        <taxon>Spirochaetales</taxon>
        <taxon>Spirochaetaceae</taxon>
        <taxon>Alkalispirochaeta</taxon>
    </lineage>
</organism>
<evidence type="ECO:0000256" key="4">
    <source>
        <dbReference type="ARBA" id="ARBA00023004"/>
    </source>
</evidence>
<feature type="region of interest" description="Disordered" evidence="6">
    <location>
        <begin position="149"/>
        <end position="172"/>
    </location>
</feature>
<keyword evidence="4" id="KW-0408">Iron</keyword>
<keyword evidence="3" id="KW-0560">Oxidoreductase</keyword>
<dbReference type="PANTHER" id="PTHR44379:SF5">
    <property type="entry name" value="OXIDOREDUCTASE WITH IRON-SULFUR SUBUNIT"/>
    <property type="match status" value="1"/>
</dbReference>
<dbReference type="InterPro" id="IPR012675">
    <property type="entry name" value="Beta-grasp_dom_sf"/>
</dbReference>
<dbReference type="InterPro" id="IPR051452">
    <property type="entry name" value="Diverse_Oxidoreductases"/>
</dbReference>
<dbReference type="PANTHER" id="PTHR44379">
    <property type="entry name" value="OXIDOREDUCTASE WITH IRON-SULFUR SUBUNIT"/>
    <property type="match status" value="1"/>
</dbReference>
<dbReference type="GO" id="GO:0046872">
    <property type="term" value="F:metal ion binding"/>
    <property type="evidence" value="ECO:0007669"/>
    <property type="project" value="UniProtKB-KW"/>
</dbReference>
<evidence type="ECO:0000256" key="3">
    <source>
        <dbReference type="ARBA" id="ARBA00023002"/>
    </source>
</evidence>
<evidence type="ECO:0000256" key="1">
    <source>
        <dbReference type="ARBA" id="ARBA00022714"/>
    </source>
</evidence>
<evidence type="ECO:0000313" key="7">
    <source>
        <dbReference type="EMBL" id="SIQ89511.1"/>
    </source>
</evidence>
<evidence type="ECO:0000256" key="6">
    <source>
        <dbReference type="SAM" id="MobiDB-lite"/>
    </source>
</evidence>
<proteinExistence type="predicted"/>
<reference evidence="8" key="1">
    <citation type="submission" date="2017-01" db="EMBL/GenBank/DDBJ databases">
        <authorList>
            <person name="Varghese N."/>
            <person name="Submissions S."/>
        </authorList>
    </citation>
    <scope>NUCLEOTIDE SEQUENCE [LARGE SCALE GENOMIC DNA]</scope>
    <source>
        <strain evidence="8">ASpG1</strain>
    </source>
</reference>
<dbReference type="Gene3D" id="3.10.20.30">
    <property type="match status" value="1"/>
</dbReference>
<keyword evidence="8" id="KW-1185">Reference proteome</keyword>
<dbReference type="Proteomes" id="UP000186400">
    <property type="component" value="Unassembled WGS sequence"/>
</dbReference>
<name>A0A1N6WHG9_9SPIO</name>
<dbReference type="GO" id="GO:0051537">
    <property type="term" value="F:2 iron, 2 sulfur cluster binding"/>
    <property type="evidence" value="ECO:0007669"/>
    <property type="project" value="UniProtKB-KW"/>
</dbReference>
<dbReference type="OrthoDB" id="9796880at2"/>
<evidence type="ECO:0000256" key="5">
    <source>
        <dbReference type="ARBA" id="ARBA00023014"/>
    </source>
</evidence>
<sequence>MEITFTLNGKKKTLECAPTDSAWSLISETGDQEGRCHNGSCLRCAVLLGERPVLSCILPAYRLHHADVTTLEGISGKPLFRDILRAFDKVGISRCEDALPGLVMLAYQIISEKGTPSDLDIQSYSRYLVTRCAGRDEFERAVRLAGRLHGRKRSDRRPGAGSGAGSRTGATS</sequence>
<dbReference type="GO" id="GO:0016491">
    <property type="term" value="F:oxidoreductase activity"/>
    <property type="evidence" value="ECO:0007669"/>
    <property type="project" value="UniProtKB-KW"/>
</dbReference>
<dbReference type="EMBL" id="FTMS01000017">
    <property type="protein sequence ID" value="SIQ89511.1"/>
    <property type="molecule type" value="Genomic_DNA"/>
</dbReference>
<dbReference type="InterPro" id="IPR036884">
    <property type="entry name" value="2Fe-2S-bd_dom_sf"/>
</dbReference>
<dbReference type="RefSeq" id="WP_076489640.1">
    <property type="nucleotide sequence ID" value="NZ_FTMS01000017.1"/>
</dbReference>
<keyword evidence="2" id="KW-0479">Metal-binding</keyword>
<evidence type="ECO:0000256" key="2">
    <source>
        <dbReference type="ARBA" id="ARBA00022723"/>
    </source>
</evidence>
<accession>A0A1N6WHG9</accession>
<keyword evidence="5" id="KW-0411">Iron-sulfur</keyword>
<dbReference type="InterPro" id="IPR036010">
    <property type="entry name" value="2Fe-2S_ferredoxin-like_sf"/>
</dbReference>
<protein>
    <submittedName>
        <fullName evidence="7">Carbon-monoxide dehydrogenase small subunit</fullName>
    </submittedName>
</protein>
<dbReference type="SUPFAM" id="SSF47741">
    <property type="entry name" value="CO dehydrogenase ISP C-domain like"/>
    <property type="match status" value="1"/>
</dbReference>
<gene>
    <name evidence="7" type="ORF">SAMN05920897_11771</name>
</gene>
<keyword evidence="1" id="KW-0001">2Fe-2S</keyword>